<proteinExistence type="predicted"/>
<evidence type="ECO:0000313" key="3">
    <source>
        <dbReference type="Proteomes" id="UP000005237"/>
    </source>
</evidence>
<feature type="domain" description="Cyclin N-terminal" evidence="1">
    <location>
        <begin position="12"/>
        <end position="50"/>
    </location>
</feature>
<dbReference type="Proteomes" id="UP000005237">
    <property type="component" value="Unassembled WGS sequence"/>
</dbReference>
<accession>A0A8R1EGX6</accession>
<dbReference type="Pfam" id="PF00134">
    <property type="entry name" value="Cyclin_N"/>
    <property type="match status" value="1"/>
</dbReference>
<dbReference type="EnsemblMetazoa" id="CJA34813.1">
    <property type="protein sequence ID" value="CJA34813.1"/>
    <property type="gene ID" value="WBGene00210660"/>
</dbReference>
<reference evidence="3" key="1">
    <citation type="submission" date="2010-08" db="EMBL/GenBank/DDBJ databases">
        <authorList>
            <consortium name="Caenorhabditis japonica Sequencing Consortium"/>
            <person name="Wilson R.K."/>
        </authorList>
    </citation>
    <scope>NUCLEOTIDE SEQUENCE [LARGE SCALE GENOMIC DNA]</scope>
    <source>
        <strain evidence="3">DF5081</strain>
    </source>
</reference>
<protein>
    <recommendedName>
        <fullName evidence="1">Cyclin N-terminal domain-containing protein</fullName>
    </recommendedName>
</protein>
<dbReference type="InterPro" id="IPR036915">
    <property type="entry name" value="Cyclin-like_sf"/>
</dbReference>
<keyword evidence="3" id="KW-1185">Reference proteome</keyword>
<dbReference type="CDD" id="cd20520">
    <property type="entry name" value="CYCLIN_CCNE_rpt2"/>
    <property type="match status" value="1"/>
</dbReference>
<name>A0A8R1EGX6_CAEJA</name>
<evidence type="ECO:0000313" key="2">
    <source>
        <dbReference type="EnsemblMetazoa" id="CJA34813.1"/>
    </source>
</evidence>
<evidence type="ECO:0000259" key="1">
    <source>
        <dbReference type="Pfam" id="PF00134"/>
    </source>
</evidence>
<dbReference type="SUPFAM" id="SSF47954">
    <property type="entry name" value="Cyclin-like"/>
    <property type="match status" value="2"/>
</dbReference>
<dbReference type="Gene3D" id="1.10.472.10">
    <property type="entry name" value="Cyclin-like"/>
    <property type="match status" value="1"/>
</dbReference>
<organism evidence="2 3">
    <name type="scientific">Caenorhabditis japonica</name>
    <dbReference type="NCBI Taxonomy" id="281687"/>
    <lineage>
        <taxon>Eukaryota</taxon>
        <taxon>Metazoa</taxon>
        <taxon>Ecdysozoa</taxon>
        <taxon>Nematoda</taxon>
        <taxon>Chromadorea</taxon>
        <taxon>Rhabditida</taxon>
        <taxon>Rhabditina</taxon>
        <taxon>Rhabditomorpha</taxon>
        <taxon>Rhabditoidea</taxon>
        <taxon>Rhabditidae</taxon>
        <taxon>Peloderinae</taxon>
        <taxon>Caenorhabditis</taxon>
    </lineage>
</organism>
<dbReference type="AlphaFoldDB" id="A0A8R1EGX6"/>
<sequence length="208" mass="24149">MKCHSVANIARKEIYPPKCADFANLTDGAFSVEDIRQMEIIMVNDIGWSLGPITSIHWLSTYLQLLGTGQRHIADEHYEERNMYVPELLRTEFIEMCKIIDYLLLEIDSFEFSYRTIAAAVLFVNYEPTSAVERATGFTSEQLSQVIRYVKPVCNVFARLRDDTEVLPVHSQINADDTHNIQVHIKFQDYEDLVKEEREKLHGRARQH</sequence>
<dbReference type="InterPro" id="IPR006671">
    <property type="entry name" value="Cyclin_N"/>
</dbReference>
<reference evidence="2" key="2">
    <citation type="submission" date="2022-06" db="UniProtKB">
        <authorList>
            <consortium name="EnsemblMetazoa"/>
        </authorList>
    </citation>
    <scope>IDENTIFICATION</scope>
    <source>
        <strain evidence="2">DF5081</strain>
    </source>
</reference>